<protein>
    <recommendedName>
        <fullName evidence="6">DUF2207 domain-containing protein</fullName>
    </recommendedName>
</protein>
<keyword evidence="1" id="KW-0812">Transmembrane</keyword>
<dbReference type="EMBL" id="CP046173">
    <property type="protein sequence ID" value="QIS19093.1"/>
    <property type="molecule type" value="Genomic_DNA"/>
</dbReference>
<keyword evidence="1" id="KW-1133">Transmembrane helix</keyword>
<evidence type="ECO:0000313" key="5">
    <source>
        <dbReference type="Proteomes" id="UP000500953"/>
    </source>
</evidence>
<evidence type="ECO:0000313" key="3">
    <source>
        <dbReference type="EMBL" id="QIS19093.1"/>
    </source>
</evidence>
<dbReference type="EMBL" id="LWGR01000007">
    <property type="protein sequence ID" value="KZM74145.1"/>
    <property type="molecule type" value="Genomic_DNA"/>
</dbReference>
<dbReference type="RefSeq" id="WP_067596094.1">
    <property type="nucleotide sequence ID" value="NZ_CP046173.1"/>
</dbReference>
<keyword evidence="1" id="KW-0472">Membrane</keyword>
<organism evidence="2 4">
    <name type="scientific">Nocardia terpenica</name>
    <dbReference type="NCBI Taxonomy" id="455432"/>
    <lineage>
        <taxon>Bacteria</taxon>
        <taxon>Bacillati</taxon>
        <taxon>Actinomycetota</taxon>
        <taxon>Actinomycetes</taxon>
        <taxon>Mycobacteriales</taxon>
        <taxon>Nocardiaceae</taxon>
        <taxon>Nocardia</taxon>
    </lineage>
</organism>
<evidence type="ECO:0000313" key="2">
    <source>
        <dbReference type="EMBL" id="KZM74145.1"/>
    </source>
</evidence>
<evidence type="ECO:0000313" key="4">
    <source>
        <dbReference type="Proteomes" id="UP000076512"/>
    </source>
</evidence>
<dbReference type="Proteomes" id="UP000076512">
    <property type="component" value="Unassembled WGS sequence"/>
</dbReference>
<sequence>MLVLTLVLAAIGFALLVTALTTGSVIWAWGCIVVCVVGAVLLLVSALSMRDSDDDSQSRPGRHAKR</sequence>
<feature type="transmembrane region" description="Helical" evidence="1">
    <location>
        <begin position="26"/>
        <end position="49"/>
    </location>
</feature>
<keyword evidence="4" id="KW-1185">Reference proteome</keyword>
<reference evidence="2 4" key="1">
    <citation type="submission" date="2016-04" db="EMBL/GenBank/DDBJ databases">
        <authorList>
            <person name="Evans L.H."/>
            <person name="Alamgir A."/>
            <person name="Owens N."/>
            <person name="Weber N.D."/>
            <person name="Virtaneva K."/>
            <person name="Barbian K."/>
            <person name="Babar A."/>
            <person name="Rosenke K."/>
        </authorList>
    </citation>
    <scope>NUCLEOTIDE SEQUENCE [LARGE SCALE GENOMIC DNA]</scope>
    <source>
        <strain evidence="2 4">IFM 0406</strain>
    </source>
</reference>
<name>A0A161WM49_9NOCA</name>
<dbReference type="STRING" id="455432.AWN90_34865"/>
<reference evidence="3 5" key="2">
    <citation type="journal article" date="2019" name="ACS Chem. Biol.">
        <title>Identification and Mobilization of a Cryptic Antibiotic Biosynthesis Gene Locus from a Human-Pathogenic Nocardia Isolate.</title>
        <authorList>
            <person name="Herisse M."/>
            <person name="Ishida K."/>
            <person name="Porter J.L."/>
            <person name="Howden B."/>
            <person name="Hertweck C."/>
            <person name="Stinear T.P."/>
            <person name="Pidot S.J."/>
        </authorList>
    </citation>
    <scope>NUCLEOTIDE SEQUENCE [LARGE SCALE GENOMIC DNA]</scope>
    <source>
        <strain evidence="3 5">AUSMDU00012715</strain>
    </source>
</reference>
<dbReference type="AlphaFoldDB" id="A0A161WM49"/>
<gene>
    <name evidence="2" type="ORF">AWN90_34865</name>
    <name evidence="3" type="ORF">F6W96_13155</name>
</gene>
<evidence type="ECO:0000256" key="1">
    <source>
        <dbReference type="SAM" id="Phobius"/>
    </source>
</evidence>
<dbReference type="Proteomes" id="UP000500953">
    <property type="component" value="Chromosome"/>
</dbReference>
<accession>A0A161WM49</accession>
<evidence type="ECO:0008006" key="6">
    <source>
        <dbReference type="Google" id="ProtNLM"/>
    </source>
</evidence>
<proteinExistence type="predicted"/>